<evidence type="ECO:0000259" key="1">
    <source>
        <dbReference type="Pfam" id="PF07603"/>
    </source>
</evidence>
<sequence length="155" mass="17618">MKSKYVLMVVCVFSVMLISAFGVYAQDSRFSILTNLTVKDAKTGLIWTRSADIASKSMTWVSIDAFIKGLNKQKYGGYTDWRLPEVHELFSIIDTNYHKPSLTQGHPFIDVRHEYWSSSVCAYKNDNAWAVSANHGNVTVHDKNTSLHVWPVRSE</sequence>
<feature type="domain" description="Lcl C-terminal" evidence="1">
    <location>
        <begin position="37"/>
        <end position="153"/>
    </location>
</feature>
<accession>A0ABR5SIE4</accession>
<gene>
    <name evidence="2" type="ORF">ASN18_0980</name>
</gene>
<dbReference type="EMBL" id="LNQR01000033">
    <property type="protein sequence ID" value="KWT91033.1"/>
    <property type="molecule type" value="Genomic_DNA"/>
</dbReference>
<dbReference type="Pfam" id="PF07603">
    <property type="entry name" value="Lcl_C"/>
    <property type="match status" value="1"/>
</dbReference>
<name>A0ABR5SIE4_9BACT</name>
<evidence type="ECO:0000313" key="2">
    <source>
        <dbReference type="EMBL" id="KWT91033.1"/>
    </source>
</evidence>
<protein>
    <recommendedName>
        <fullName evidence="1">Lcl C-terminal domain-containing protein</fullName>
    </recommendedName>
</protein>
<proteinExistence type="predicted"/>
<dbReference type="RefSeq" id="WP_236861525.1">
    <property type="nucleotide sequence ID" value="NZ_LNQR01000033.1"/>
</dbReference>
<dbReference type="InterPro" id="IPR011460">
    <property type="entry name" value="Lcl_C"/>
</dbReference>
<dbReference type="PANTHER" id="PTHR35812">
    <property type="entry name" value="LIPOPROTEIN"/>
    <property type="match status" value="1"/>
</dbReference>
<reference evidence="2 3" key="1">
    <citation type="submission" date="2015-11" db="EMBL/GenBank/DDBJ databases">
        <authorList>
            <person name="Lin W."/>
        </authorList>
    </citation>
    <scope>NUCLEOTIDE SEQUENCE [LARGE SCALE GENOMIC DNA]</scope>
    <source>
        <strain evidence="2 3">HCH-1</strain>
    </source>
</reference>
<evidence type="ECO:0000313" key="3">
    <source>
        <dbReference type="Proteomes" id="UP000060487"/>
    </source>
</evidence>
<comment type="caution">
    <text evidence="2">The sequence shown here is derived from an EMBL/GenBank/DDBJ whole genome shotgun (WGS) entry which is preliminary data.</text>
</comment>
<dbReference type="Proteomes" id="UP000060487">
    <property type="component" value="Unassembled WGS sequence"/>
</dbReference>
<organism evidence="2 3">
    <name type="scientific">Candidatus Magnetominusculus xianensis</name>
    <dbReference type="NCBI Taxonomy" id="1748249"/>
    <lineage>
        <taxon>Bacteria</taxon>
        <taxon>Pseudomonadati</taxon>
        <taxon>Nitrospirota</taxon>
        <taxon>Nitrospiria</taxon>
        <taxon>Nitrospirales</taxon>
        <taxon>Nitrospiraceae</taxon>
        <taxon>Candidatus Magnetominusculus</taxon>
    </lineage>
</organism>
<dbReference type="PANTHER" id="PTHR35812:SF1">
    <property type="entry name" value="LIPOPROTEIN"/>
    <property type="match status" value="1"/>
</dbReference>
<keyword evidence="3" id="KW-1185">Reference proteome</keyword>